<dbReference type="AlphaFoldDB" id="A0A6P6YDF9"/>
<accession>A0A6P6YDF9</accession>
<gene>
    <name evidence="2" type="primary">LOC113797327</name>
</gene>
<proteinExistence type="predicted"/>
<protein>
    <submittedName>
        <fullName evidence="2">Keratin, type I cytoskeletal 10-like</fullName>
    </submittedName>
</protein>
<evidence type="ECO:0000313" key="1">
    <source>
        <dbReference type="Proteomes" id="UP000515146"/>
    </source>
</evidence>
<dbReference type="KEGG" id="dpte:113797327"/>
<dbReference type="RefSeq" id="XP_027203483.1">
    <property type="nucleotide sequence ID" value="XM_027347682.1"/>
</dbReference>
<dbReference type="OrthoDB" id="6508530at2759"/>
<sequence>MMHPNLNYLPTPQLFWAIIIVTTILSLHTNNILLVDATMGMLPFNIKISSSGSGGGGGSKCCYGGESDYMMSGSGGHVIEAFDDGTPLSFYRQQVRKLYGGGGGGGYSKGSIGAYMKGGKGGGGYSMPKNKMPSYQQLFKNSLKYPNIMMGGGFMKGDSFGPMGEHTSTKWRGYGRSLLKQIKESGGYNDGNDKLTNVHVIPSGANDEYNDSYLTMIADSIKHEALQNY</sequence>
<keyword evidence="1" id="KW-1185">Reference proteome</keyword>
<dbReference type="GeneID" id="113797327"/>
<dbReference type="OMA" id="DSYLTMI"/>
<evidence type="ECO:0000313" key="2">
    <source>
        <dbReference type="RefSeq" id="XP_027203483.1"/>
    </source>
</evidence>
<name>A0A6P6YDF9_DERPT</name>
<dbReference type="Proteomes" id="UP000515146">
    <property type="component" value="Unplaced"/>
</dbReference>
<dbReference type="InParanoid" id="A0A6P6YDF9"/>
<reference evidence="2" key="1">
    <citation type="submission" date="2025-08" db="UniProtKB">
        <authorList>
            <consortium name="RefSeq"/>
        </authorList>
    </citation>
    <scope>IDENTIFICATION</scope>
    <source>
        <strain evidence="2">Airmid</strain>
    </source>
</reference>
<organism evidence="1 2">
    <name type="scientific">Dermatophagoides pteronyssinus</name>
    <name type="common">European house dust mite</name>
    <dbReference type="NCBI Taxonomy" id="6956"/>
    <lineage>
        <taxon>Eukaryota</taxon>
        <taxon>Metazoa</taxon>
        <taxon>Ecdysozoa</taxon>
        <taxon>Arthropoda</taxon>
        <taxon>Chelicerata</taxon>
        <taxon>Arachnida</taxon>
        <taxon>Acari</taxon>
        <taxon>Acariformes</taxon>
        <taxon>Sarcoptiformes</taxon>
        <taxon>Astigmata</taxon>
        <taxon>Psoroptidia</taxon>
        <taxon>Analgoidea</taxon>
        <taxon>Pyroglyphidae</taxon>
        <taxon>Dermatophagoidinae</taxon>
        <taxon>Dermatophagoides</taxon>
    </lineage>
</organism>